<organism evidence="1 2">
    <name type="scientific">Metabacillus idriensis</name>
    <dbReference type="NCBI Taxonomy" id="324768"/>
    <lineage>
        <taxon>Bacteria</taxon>
        <taxon>Bacillati</taxon>
        <taxon>Bacillota</taxon>
        <taxon>Bacilli</taxon>
        <taxon>Bacillales</taxon>
        <taxon>Bacillaceae</taxon>
        <taxon>Metabacillus</taxon>
    </lineage>
</organism>
<proteinExistence type="predicted"/>
<dbReference type="Proteomes" id="UP000441585">
    <property type="component" value="Unassembled WGS sequence"/>
</dbReference>
<comment type="caution">
    <text evidence="1">The sequence shown here is derived from an EMBL/GenBank/DDBJ whole genome shotgun (WGS) entry which is preliminary data.</text>
</comment>
<dbReference type="RefSeq" id="WP_083328360.1">
    <property type="nucleotide sequence ID" value="NZ_CAJFZX010000003.1"/>
</dbReference>
<keyword evidence="2" id="KW-1185">Reference proteome</keyword>
<reference evidence="1 2" key="1">
    <citation type="submission" date="2019-11" db="EMBL/GenBank/DDBJ databases">
        <title>Bacillus idriensis genome.</title>
        <authorList>
            <person name="Konopka E.N."/>
            <person name="Newman J.D."/>
        </authorList>
    </citation>
    <scope>NUCLEOTIDE SEQUENCE [LARGE SCALE GENOMIC DNA]</scope>
    <source>
        <strain evidence="1 2">DSM 19097</strain>
    </source>
</reference>
<protein>
    <submittedName>
        <fullName evidence="1">Uncharacterized protein</fullName>
    </submittedName>
</protein>
<evidence type="ECO:0000313" key="1">
    <source>
        <dbReference type="EMBL" id="MRX53536.1"/>
    </source>
</evidence>
<evidence type="ECO:0000313" key="2">
    <source>
        <dbReference type="Proteomes" id="UP000441585"/>
    </source>
</evidence>
<gene>
    <name evidence="1" type="ORF">GJU41_06095</name>
</gene>
<dbReference type="AlphaFoldDB" id="A0A6I2M9B6"/>
<sequence>MNLSQTVELFLDRMNADETLSCWIKKSAGIPFLYVQAMAKSAGSLAYIELKIEKESRYAMKGKRLTFECIFVREDTKLYVFRHRFYVPQEKMFCCGNLCEDCIRLKKGT</sequence>
<dbReference type="EMBL" id="WKKF01000001">
    <property type="protein sequence ID" value="MRX53536.1"/>
    <property type="molecule type" value="Genomic_DNA"/>
</dbReference>
<accession>A0A6I2M9B6</accession>
<name>A0A6I2M9B6_9BACI</name>